<dbReference type="SUPFAM" id="SSF49503">
    <property type="entry name" value="Cupredoxins"/>
    <property type="match status" value="1"/>
</dbReference>
<proteinExistence type="predicted"/>
<dbReference type="InterPro" id="IPR008972">
    <property type="entry name" value="Cupredoxin"/>
</dbReference>
<sequence>MRKSILMVLMLSLLLLLAACGGSDDESGETKQENEQNQTEQTTGGDESSESPESSEADNTLDIAATDFEFDQEEYTVQSGEEVTINLTSEEGMHGLAIDEFDVNIEEEGTATFTPEEPGEYEIYCSVPCGEGHANMKSTLVVQ</sequence>
<organism evidence="3 4">
    <name type="scientific">Sediminibacillus albus</name>
    <dbReference type="NCBI Taxonomy" id="407036"/>
    <lineage>
        <taxon>Bacteria</taxon>
        <taxon>Bacillati</taxon>
        <taxon>Bacillota</taxon>
        <taxon>Bacilli</taxon>
        <taxon>Bacillales</taxon>
        <taxon>Bacillaceae</taxon>
        <taxon>Sediminibacillus</taxon>
    </lineage>
</organism>
<dbReference type="Gene3D" id="2.60.40.420">
    <property type="entry name" value="Cupredoxins - blue copper proteins"/>
    <property type="match status" value="1"/>
</dbReference>
<evidence type="ECO:0000313" key="3">
    <source>
        <dbReference type="EMBL" id="SDK30711.1"/>
    </source>
</evidence>
<feature type="signal peptide" evidence="2">
    <location>
        <begin position="1"/>
        <end position="18"/>
    </location>
</feature>
<keyword evidence="4" id="KW-1185">Reference proteome</keyword>
<dbReference type="AlphaFoldDB" id="A0A1G9ATV9"/>
<reference evidence="3 4" key="1">
    <citation type="submission" date="2016-10" db="EMBL/GenBank/DDBJ databases">
        <authorList>
            <person name="de Groot N.N."/>
        </authorList>
    </citation>
    <scope>NUCLEOTIDE SEQUENCE [LARGE SCALE GENOMIC DNA]</scope>
    <source>
        <strain evidence="3 4">CGMCC 1.6502</strain>
    </source>
</reference>
<dbReference type="STRING" id="407036.SAMN05216243_2722"/>
<evidence type="ECO:0000256" key="2">
    <source>
        <dbReference type="SAM" id="SignalP"/>
    </source>
</evidence>
<evidence type="ECO:0000256" key="1">
    <source>
        <dbReference type="SAM" id="MobiDB-lite"/>
    </source>
</evidence>
<name>A0A1G9ATV9_9BACI</name>
<evidence type="ECO:0000313" key="4">
    <source>
        <dbReference type="Proteomes" id="UP000198694"/>
    </source>
</evidence>
<feature type="compositionally biased region" description="Acidic residues" evidence="1">
    <location>
        <begin position="47"/>
        <end position="56"/>
    </location>
</feature>
<dbReference type="EMBL" id="FNFL01000004">
    <property type="protein sequence ID" value="SDK30711.1"/>
    <property type="molecule type" value="Genomic_DNA"/>
</dbReference>
<dbReference type="RefSeq" id="WP_093215209.1">
    <property type="nucleotide sequence ID" value="NZ_FNFL01000004.1"/>
</dbReference>
<dbReference type="OrthoDB" id="279535at2"/>
<protein>
    <submittedName>
        <fullName evidence="3">Cupredoxin-like domain-containing protein</fullName>
    </submittedName>
</protein>
<accession>A0A1G9ATV9</accession>
<dbReference type="PROSITE" id="PS51257">
    <property type="entry name" value="PROKAR_LIPOPROTEIN"/>
    <property type="match status" value="1"/>
</dbReference>
<gene>
    <name evidence="3" type="ORF">SAMN05216243_2722</name>
</gene>
<keyword evidence="2" id="KW-0732">Signal</keyword>
<dbReference type="Proteomes" id="UP000198694">
    <property type="component" value="Unassembled WGS sequence"/>
</dbReference>
<feature type="region of interest" description="Disordered" evidence="1">
    <location>
        <begin position="22"/>
        <end position="60"/>
    </location>
</feature>
<feature type="chain" id="PRO_5038544839" evidence="2">
    <location>
        <begin position="19"/>
        <end position="143"/>
    </location>
</feature>